<reference evidence="12" key="1">
    <citation type="submission" date="2020-07" db="EMBL/GenBank/DDBJ databases">
        <title>Huge and variable diversity of episymbiotic CPR bacteria and DPANN archaea in groundwater ecosystems.</title>
        <authorList>
            <person name="He C.Y."/>
            <person name="Keren R."/>
            <person name="Whittaker M."/>
            <person name="Farag I.F."/>
            <person name="Doudna J."/>
            <person name="Cate J.H.D."/>
            <person name="Banfield J.F."/>
        </authorList>
    </citation>
    <scope>NUCLEOTIDE SEQUENCE</scope>
    <source>
        <strain evidence="12">NC_groundwater_1482_Ag_S-0.65um_47_24</strain>
    </source>
</reference>
<comment type="caution">
    <text evidence="12">The sequence shown here is derived from an EMBL/GenBank/DDBJ whole genome shotgun (WGS) entry which is preliminary data.</text>
</comment>
<evidence type="ECO:0000256" key="1">
    <source>
        <dbReference type="ARBA" id="ARBA00001164"/>
    </source>
</evidence>
<dbReference type="InterPro" id="IPR001240">
    <property type="entry name" value="PRAI_dom"/>
</dbReference>
<dbReference type="InterPro" id="IPR011060">
    <property type="entry name" value="RibuloseP-bd_barrel"/>
</dbReference>
<keyword evidence="7 10" id="KW-0822">Tryptophan biosynthesis</keyword>
<dbReference type="HAMAP" id="MF_00135">
    <property type="entry name" value="PRAI"/>
    <property type="match status" value="1"/>
</dbReference>
<dbReference type="Pfam" id="PF00697">
    <property type="entry name" value="PRAI"/>
    <property type="match status" value="1"/>
</dbReference>
<evidence type="ECO:0000256" key="3">
    <source>
        <dbReference type="ARBA" id="ARBA00007571"/>
    </source>
</evidence>
<evidence type="ECO:0000256" key="5">
    <source>
        <dbReference type="ARBA" id="ARBA00022272"/>
    </source>
</evidence>
<dbReference type="InterPro" id="IPR044643">
    <property type="entry name" value="TrpF_fam"/>
</dbReference>
<dbReference type="PANTHER" id="PTHR42894">
    <property type="entry name" value="N-(5'-PHOSPHORIBOSYL)ANTHRANILATE ISOMERASE"/>
    <property type="match status" value="1"/>
</dbReference>
<dbReference type="SUPFAM" id="SSF51366">
    <property type="entry name" value="Ribulose-phoshate binding barrel"/>
    <property type="match status" value="1"/>
</dbReference>
<gene>
    <name evidence="10" type="primary">trpF</name>
    <name evidence="12" type="ORF">HY730_00610</name>
</gene>
<evidence type="ECO:0000313" key="13">
    <source>
        <dbReference type="Proteomes" id="UP000772181"/>
    </source>
</evidence>
<keyword evidence="8 10" id="KW-0057">Aromatic amino acid biosynthesis</keyword>
<name>A0A933GJ74_UNCTE</name>
<evidence type="ECO:0000256" key="2">
    <source>
        <dbReference type="ARBA" id="ARBA00004664"/>
    </source>
</evidence>
<dbReference type="PANTHER" id="PTHR42894:SF1">
    <property type="entry name" value="N-(5'-PHOSPHORIBOSYL)ANTHRANILATE ISOMERASE"/>
    <property type="match status" value="1"/>
</dbReference>
<comment type="pathway">
    <text evidence="2 10">Amino-acid biosynthesis; L-tryptophan biosynthesis; L-tryptophan from chorismate: step 3/5.</text>
</comment>
<protein>
    <recommendedName>
        <fullName evidence="5 10">N-(5'-phosphoribosyl)anthranilate isomerase</fullName>
        <shortName evidence="10">PRAI</shortName>
        <ecNumber evidence="4 10">5.3.1.24</ecNumber>
    </recommendedName>
</protein>
<sequence length="210" mass="23439">MVRVKICGITNIEDALMASQMGVDALGFIFYPKSPRYVCPEAVREMVMALPPFVTTVGVFVNRDVKEISEIMHYCRLNVAQLHGEESANQCRDLPYKVIKAFQVKEEQDLKALMPFKEHVQAFLLDTKVKGLYGGTGQTFSWEIALKARNLGNIILAGGLNTENVKLALTQVNPYGVDISSGVEISPGRKDREKLVALMKEIREVTYGTR</sequence>
<dbReference type="Gene3D" id="3.20.20.70">
    <property type="entry name" value="Aldolase class I"/>
    <property type="match status" value="1"/>
</dbReference>
<organism evidence="12 13">
    <name type="scientific">Tectimicrobiota bacterium</name>
    <dbReference type="NCBI Taxonomy" id="2528274"/>
    <lineage>
        <taxon>Bacteria</taxon>
        <taxon>Pseudomonadati</taxon>
        <taxon>Nitrospinota/Tectimicrobiota group</taxon>
        <taxon>Candidatus Tectimicrobiota</taxon>
    </lineage>
</organism>
<evidence type="ECO:0000313" key="12">
    <source>
        <dbReference type="EMBL" id="MBI4594862.1"/>
    </source>
</evidence>
<dbReference type="EC" id="5.3.1.24" evidence="4 10"/>
<dbReference type="GO" id="GO:0000162">
    <property type="term" value="P:L-tryptophan biosynthetic process"/>
    <property type="evidence" value="ECO:0007669"/>
    <property type="project" value="UniProtKB-UniRule"/>
</dbReference>
<keyword evidence="9 10" id="KW-0413">Isomerase</keyword>
<dbReference type="GO" id="GO:0004640">
    <property type="term" value="F:phosphoribosylanthranilate isomerase activity"/>
    <property type="evidence" value="ECO:0007669"/>
    <property type="project" value="UniProtKB-UniRule"/>
</dbReference>
<comment type="similarity">
    <text evidence="3 10">Belongs to the TrpF family.</text>
</comment>
<evidence type="ECO:0000256" key="4">
    <source>
        <dbReference type="ARBA" id="ARBA00012572"/>
    </source>
</evidence>
<dbReference type="EMBL" id="JACQWF010000027">
    <property type="protein sequence ID" value="MBI4594862.1"/>
    <property type="molecule type" value="Genomic_DNA"/>
</dbReference>
<accession>A0A933GJ74</accession>
<evidence type="ECO:0000256" key="7">
    <source>
        <dbReference type="ARBA" id="ARBA00022822"/>
    </source>
</evidence>
<feature type="domain" description="N-(5'phosphoribosyl) anthranilate isomerase (PRAI)" evidence="11">
    <location>
        <begin position="4"/>
        <end position="200"/>
    </location>
</feature>
<evidence type="ECO:0000256" key="6">
    <source>
        <dbReference type="ARBA" id="ARBA00022605"/>
    </source>
</evidence>
<dbReference type="CDD" id="cd00405">
    <property type="entry name" value="PRAI"/>
    <property type="match status" value="1"/>
</dbReference>
<keyword evidence="6 10" id="KW-0028">Amino-acid biosynthesis</keyword>
<dbReference type="NCBIfam" id="NF002298">
    <property type="entry name" value="PRK01222.1-4"/>
    <property type="match status" value="1"/>
</dbReference>
<comment type="catalytic activity">
    <reaction evidence="1 10">
        <text>N-(5-phospho-beta-D-ribosyl)anthranilate = 1-(2-carboxyphenylamino)-1-deoxy-D-ribulose 5-phosphate</text>
        <dbReference type="Rhea" id="RHEA:21540"/>
        <dbReference type="ChEBI" id="CHEBI:18277"/>
        <dbReference type="ChEBI" id="CHEBI:58613"/>
        <dbReference type="EC" id="5.3.1.24"/>
    </reaction>
</comment>
<evidence type="ECO:0000256" key="8">
    <source>
        <dbReference type="ARBA" id="ARBA00023141"/>
    </source>
</evidence>
<evidence type="ECO:0000259" key="11">
    <source>
        <dbReference type="Pfam" id="PF00697"/>
    </source>
</evidence>
<evidence type="ECO:0000256" key="10">
    <source>
        <dbReference type="HAMAP-Rule" id="MF_00135"/>
    </source>
</evidence>
<dbReference type="FunFam" id="3.20.20.70:FF:000075">
    <property type="entry name" value="Tryptophan biosynthesis protein TRP1"/>
    <property type="match status" value="1"/>
</dbReference>
<proteinExistence type="inferred from homology"/>
<dbReference type="InterPro" id="IPR013785">
    <property type="entry name" value="Aldolase_TIM"/>
</dbReference>
<dbReference type="Proteomes" id="UP000772181">
    <property type="component" value="Unassembled WGS sequence"/>
</dbReference>
<evidence type="ECO:0000256" key="9">
    <source>
        <dbReference type="ARBA" id="ARBA00023235"/>
    </source>
</evidence>
<dbReference type="AlphaFoldDB" id="A0A933GJ74"/>